<dbReference type="SUPFAM" id="SSF57716">
    <property type="entry name" value="Glucocorticoid receptor-like (DNA-binding domain)"/>
    <property type="match status" value="1"/>
</dbReference>
<evidence type="ECO:0000256" key="8">
    <source>
        <dbReference type="ARBA" id="ARBA00023242"/>
    </source>
</evidence>
<keyword evidence="5 9" id="KW-0238">DNA-binding</keyword>
<name>A0A0N4ZH03_PARTI</name>
<evidence type="ECO:0000256" key="1">
    <source>
        <dbReference type="ARBA" id="ARBA00022723"/>
    </source>
</evidence>
<dbReference type="SUPFAM" id="SSF48508">
    <property type="entry name" value="Nuclear receptor ligand-binding domain"/>
    <property type="match status" value="1"/>
</dbReference>
<comment type="similarity">
    <text evidence="9">Belongs to the nuclear hormone receptor family.</text>
</comment>
<dbReference type="PROSITE" id="PS00031">
    <property type="entry name" value="NUCLEAR_REC_DBD_1"/>
    <property type="match status" value="1"/>
</dbReference>
<reference evidence="14" key="1">
    <citation type="submission" date="2017-02" db="UniProtKB">
        <authorList>
            <consortium name="WormBaseParasite"/>
        </authorList>
    </citation>
    <scope>IDENTIFICATION</scope>
</reference>
<evidence type="ECO:0000259" key="11">
    <source>
        <dbReference type="PROSITE" id="PS51030"/>
    </source>
</evidence>
<dbReference type="STRING" id="131310.A0A0N4ZH03"/>
<dbReference type="PROSITE" id="PS51030">
    <property type="entry name" value="NUCLEAR_REC_DBD_2"/>
    <property type="match status" value="1"/>
</dbReference>
<evidence type="ECO:0000256" key="5">
    <source>
        <dbReference type="ARBA" id="ARBA00023125"/>
    </source>
</evidence>
<dbReference type="GO" id="GO:0000978">
    <property type="term" value="F:RNA polymerase II cis-regulatory region sequence-specific DNA binding"/>
    <property type="evidence" value="ECO:0007669"/>
    <property type="project" value="TreeGrafter"/>
</dbReference>
<dbReference type="GO" id="GO:0005634">
    <property type="term" value="C:nucleus"/>
    <property type="evidence" value="ECO:0007669"/>
    <property type="project" value="UniProtKB-SubCell"/>
</dbReference>
<dbReference type="GO" id="GO:0071376">
    <property type="term" value="P:cellular response to corticotropin-releasing hormone stimulus"/>
    <property type="evidence" value="ECO:0007669"/>
    <property type="project" value="TreeGrafter"/>
</dbReference>
<feature type="domain" description="NR LBD" evidence="12">
    <location>
        <begin position="427"/>
        <end position="719"/>
    </location>
</feature>
<dbReference type="CDD" id="cd06969">
    <property type="entry name" value="NR_DBD_NGFI-B"/>
    <property type="match status" value="1"/>
</dbReference>
<keyword evidence="13" id="KW-1185">Reference proteome</keyword>
<dbReference type="SMART" id="SM00399">
    <property type="entry name" value="ZnF_C4"/>
    <property type="match status" value="1"/>
</dbReference>
<keyword evidence="3 9" id="KW-0862">Zinc</keyword>
<organism evidence="13 14">
    <name type="scientific">Parastrongyloides trichosuri</name>
    <name type="common">Possum-specific nematode worm</name>
    <dbReference type="NCBI Taxonomy" id="131310"/>
    <lineage>
        <taxon>Eukaryota</taxon>
        <taxon>Metazoa</taxon>
        <taxon>Ecdysozoa</taxon>
        <taxon>Nematoda</taxon>
        <taxon>Chromadorea</taxon>
        <taxon>Rhabditida</taxon>
        <taxon>Tylenchina</taxon>
        <taxon>Panagrolaimomorpha</taxon>
        <taxon>Strongyloidoidea</taxon>
        <taxon>Strongyloididae</taxon>
        <taxon>Parastrongyloides</taxon>
    </lineage>
</organism>
<evidence type="ECO:0000256" key="4">
    <source>
        <dbReference type="ARBA" id="ARBA00023015"/>
    </source>
</evidence>
<dbReference type="Gene3D" id="3.30.50.10">
    <property type="entry name" value="Erythroid Transcription Factor GATA-1, subunit A"/>
    <property type="match status" value="1"/>
</dbReference>
<dbReference type="InterPro" id="IPR000536">
    <property type="entry name" value="Nucl_hrmn_rcpt_lig-bd"/>
</dbReference>
<dbReference type="PANTHER" id="PTHR24085">
    <property type="entry name" value="NUCLEAR HORMONE RECEPTOR"/>
    <property type="match status" value="1"/>
</dbReference>
<dbReference type="FunFam" id="3.30.50.10:FF:000116">
    <property type="entry name" value="Nuclear receptor subfamily 4, group A, member 1"/>
    <property type="match status" value="1"/>
</dbReference>
<dbReference type="Proteomes" id="UP000038045">
    <property type="component" value="Unplaced"/>
</dbReference>
<dbReference type="PRINTS" id="PR00047">
    <property type="entry name" value="STROIDFINGER"/>
</dbReference>
<dbReference type="GO" id="GO:0005667">
    <property type="term" value="C:transcription regulator complex"/>
    <property type="evidence" value="ECO:0007669"/>
    <property type="project" value="TreeGrafter"/>
</dbReference>
<dbReference type="AlphaFoldDB" id="A0A0N4ZH03"/>
<dbReference type="GO" id="GO:0000981">
    <property type="term" value="F:DNA-binding transcription factor activity, RNA polymerase II-specific"/>
    <property type="evidence" value="ECO:0007669"/>
    <property type="project" value="TreeGrafter"/>
</dbReference>
<dbReference type="InterPro" id="IPR001628">
    <property type="entry name" value="Znf_hrmn_rcpt"/>
</dbReference>
<sequence>MNFGATQILGEQNDGRIRESDSVNVGGTNRSPDSNSTVNINLNGRLVNGVHGTELAIGNGNNTFQGVQDFTTTSFQSYNNTGTFNYNDIFGMTTQTPEANNGSMFFGASVEFPSNQVTTVFPTNYNSLTLPASNFCPSSVNLGRPFDQHNYSHPFINYGTHFDIPNNQDSIHGSNLQHDSLSLKNRSITDISSNTKTSTSTSPYNSYNFMNFNFPFPDKPYSGSGMATHPISHSSSFTNSTSTAPHPFNASSFTNIPLIMSAPNSTNASAITAAALINSNQYGGGGGSSNNTSLNNTNTAISTSSIIGGNYSLIDHNNRSNTNDATNKLCAVCNDTAVCQHYGARTCEGCKGFFKRTVQKKAQYVCAGNKNCPIDKRYRSRCQYCRFQKCLAVGMVKEVVRYGCLQGRRGRLPSKAKSQATDKPPSPQMPLITMIQRAWTDNMNNGNIEEKKYDSTIESEEMIKLFNNEYILMYQFFMKIPDISSLKVQDFTTLLCRNFFSLLALKLCFYYPQNKGQSSEKVIDKDGTFYFSASNTKINIQEVEQYFKPFFKSVGEIATLFHSQLEWDNASFSTLMTIQLLNRKNEDCTDDSYAMNYETIDSNINSKIKNEHEDVGGKNCNDINLLDVSSVDRLRSTLINALKDHCCSSTNFQTNKLSKIIAQSSIFEIFNRKGYKCLKTFNVTDFLSDKNKTMDGGPFSNMVSVFQVLNSIYVSFSNTYETLPNVNQVILENSFKNNFSHELLTNNGSNLNQQNTSLRIIDYQNVQRNQQSLLPISFSIKTSTNNLGTNISTNGSFSSIYENPGMRNNLINDTNGNVLV</sequence>
<comment type="subcellular location">
    <subcellularLocation>
        <location evidence="9">Nucleus</location>
    </subcellularLocation>
</comment>
<dbReference type="GO" id="GO:0008270">
    <property type="term" value="F:zinc ion binding"/>
    <property type="evidence" value="ECO:0007669"/>
    <property type="project" value="UniProtKB-KW"/>
</dbReference>
<keyword evidence="1 9" id="KW-0479">Metal-binding</keyword>
<keyword evidence="8 9" id="KW-0539">Nucleus</keyword>
<evidence type="ECO:0000259" key="12">
    <source>
        <dbReference type="PROSITE" id="PS51843"/>
    </source>
</evidence>
<dbReference type="PROSITE" id="PS51843">
    <property type="entry name" value="NR_LBD"/>
    <property type="match status" value="1"/>
</dbReference>
<feature type="region of interest" description="Disordered" evidence="10">
    <location>
        <begin position="1"/>
        <end position="36"/>
    </location>
</feature>
<evidence type="ECO:0000256" key="9">
    <source>
        <dbReference type="RuleBase" id="RU004334"/>
    </source>
</evidence>
<dbReference type="Pfam" id="PF00105">
    <property type="entry name" value="zf-C4"/>
    <property type="match status" value="1"/>
</dbReference>
<accession>A0A0N4ZH03</accession>
<dbReference type="Pfam" id="PF00104">
    <property type="entry name" value="Hormone_recep"/>
    <property type="match status" value="1"/>
</dbReference>
<dbReference type="InterPro" id="IPR013088">
    <property type="entry name" value="Znf_NHR/GATA"/>
</dbReference>
<evidence type="ECO:0000313" key="13">
    <source>
        <dbReference type="Proteomes" id="UP000038045"/>
    </source>
</evidence>
<protein>
    <submittedName>
        <fullName evidence="14">Nuclear receptor domain-containing protein</fullName>
    </submittedName>
</protein>
<dbReference type="InterPro" id="IPR035500">
    <property type="entry name" value="NHR-like_dom_sf"/>
</dbReference>
<feature type="compositionally biased region" description="Polar residues" evidence="10">
    <location>
        <begin position="22"/>
        <end position="36"/>
    </location>
</feature>
<keyword evidence="2 9" id="KW-0863">Zinc-finger</keyword>
<keyword evidence="7 9" id="KW-0675">Receptor</keyword>
<evidence type="ECO:0000256" key="2">
    <source>
        <dbReference type="ARBA" id="ARBA00022771"/>
    </source>
</evidence>
<evidence type="ECO:0000256" key="7">
    <source>
        <dbReference type="ARBA" id="ARBA00023170"/>
    </source>
</evidence>
<feature type="domain" description="Nuclear receptor" evidence="11">
    <location>
        <begin position="327"/>
        <end position="402"/>
    </location>
</feature>
<proteinExistence type="inferred from homology"/>
<keyword evidence="4 9" id="KW-0805">Transcription regulation</keyword>
<dbReference type="GO" id="GO:0035259">
    <property type="term" value="F:nuclear glucocorticoid receptor binding"/>
    <property type="evidence" value="ECO:0007669"/>
    <property type="project" value="TreeGrafter"/>
</dbReference>
<dbReference type="SMART" id="SM00430">
    <property type="entry name" value="HOLI"/>
    <property type="match status" value="1"/>
</dbReference>
<dbReference type="WBParaSite" id="PTRK_0000716700.1">
    <property type="protein sequence ID" value="PTRK_0000716700.1"/>
    <property type="gene ID" value="PTRK_0000716700"/>
</dbReference>
<dbReference type="Gene3D" id="1.10.565.10">
    <property type="entry name" value="Retinoid X Receptor"/>
    <property type="match status" value="1"/>
</dbReference>
<evidence type="ECO:0000256" key="10">
    <source>
        <dbReference type="SAM" id="MobiDB-lite"/>
    </source>
</evidence>
<evidence type="ECO:0000256" key="6">
    <source>
        <dbReference type="ARBA" id="ARBA00023163"/>
    </source>
</evidence>
<evidence type="ECO:0000256" key="3">
    <source>
        <dbReference type="ARBA" id="ARBA00022833"/>
    </source>
</evidence>
<keyword evidence="6 9" id="KW-0804">Transcription</keyword>
<dbReference type="PANTHER" id="PTHR24085:SF4">
    <property type="entry name" value="NUCLEAR HORMONE RECEPTOR HR38-RELATED"/>
    <property type="match status" value="1"/>
</dbReference>
<evidence type="ECO:0000313" key="14">
    <source>
        <dbReference type="WBParaSite" id="PTRK_0000716700.1"/>
    </source>
</evidence>